<dbReference type="AlphaFoldDB" id="A0A540VNL5"/>
<dbReference type="EMBL" id="VIFK01000219">
    <property type="protein sequence ID" value="TQE98349.1"/>
    <property type="molecule type" value="Genomic_DNA"/>
</dbReference>
<dbReference type="InterPro" id="IPR013406">
    <property type="entry name" value="CHP02574_addiction_mod"/>
</dbReference>
<organism evidence="1 2">
    <name type="scientific">Spiribacter salinus</name>
    <dbReference type="NCBI Taxonomy" id="1335746"/>
    <lineage>
        <taxon>Bacteria</taxon>
        <taxon>Pseudomonadati</taxon>
        <taxon>Pseudomonadota</taxon>
        <taxon>Gammaproteobacteria</taxon>
        <taxon>Chromatiales</taxon>
        <taxon>Ectothiorhodospiraceae</taxon>
        <taxon>Spiribacter</taxon>
    </lineage>
</organism>
<dbReference type="NCBIfam" id="TIGR02574">
    <property type="entry name" value="stabl_TIGR02574"/>
    <property type="match status" value="1"/>
</dbReference>
<evidence type="ECO:0000313" key="2">
    <source>
        <dbReference type="Proteomes" id="UP000315400"/>
    </source>
</evidence>
<name>A0A540VNL5_9GAMM</name>
<dbReference type="Pfam" id="PF09720">
    <property type="entry name" value="Unstab_antitox"/>
    <property type="match status" value="1"/>
</dbReference>
<protein>
    <submittedName>
        <fullName evidence="1">Addiction module protein</fullName>
    </submittedName>
</protein>
<comment type="caution">
    <text evidence="1">The sequence shown here is derived from an EMBL/GenBank/DDBJ whole genome shotgun (WGS) entry which is preliminary data.</text>
</comment>
<gene>
    <name evidence="1" type="ORF">FKY71_14305</name>
</gene>
<accession>A0A540VNL5</accession>
<reference evidence="1 2" key="1">
    <citation type="submission" date="2019-06" db="EMBL/GenBank/DDBJ databases">
        <title>Metagenome assembled Genome of Spiribacter salinus SL48-SHIP from the microbial mat of Salt Lake 48 (Novosibirsk region, Russia).</title>
        <authorList>
            <person name="Shipova A."/>
            <person name="Rozanov A.S."/>
            <person name="Bryanskaya A.V."/>
            <person name="Peltek S.E."/>
        </authorList>
    </citation>
    <scope>NUCLEOTIDE SEQUENCE [LARGE SCALE GENOMIC DNA]</scope>
    <source>
        <strain evidence="1">SL48-SHIP-2</strain>
    </source>
</reference>
<evidence type="ECO:0000313" key="1">
    <source>
        <dbReference type="EMBL" id="TQE98349.1"/>
    </source>
</evidence>
<sequence>MTTEAFEKLREQISTLSESERAELAREFVMSLDGPCDQAVEQSWDDEIVRRVSQVKEGRADVLTREEFQKKMDTR</sequence>
<dbReference type="Proteomes" id="UP000315400">
    <property type="component" value="Unassembled WGS sequence"/>
</dbReference>
<proteinExistence type="predicted"/>